<evidence type="ECO:0000259" key="6">
    <source>
        <dbReference type="Pfam" id="PF04542"/>
    </source>
</evidence>
<name>A0A919YFJ9_9BACL</name>
<evidence type="ECO:0000313" key="9">
    <source>
        <dbReference type="Proteomes" id="UP000682811"/>
    </source>
</evidence>
<dbReference type="PANTHER" id="PTHR43133:SF51">
    <property type="entry name" value="RNA POLYMERASE SIGMA FACTOR"/>
    <property type="match status" value="1"/>
</dbReference>
<dbReference type="InterPro" id="IPR036388">
    <property type="entry name" value="WH-like_DNA-bd_sf"/>
</dbReference>
<keyword evidence="9" id="KW-1185">Reference proteome</keyword>
<keyword evidence="4" id="KW-0238">DNA-binding</keyword>
<dbReference type="Pfam" id="PF04542">
    <property type="entry name" value="Sigma70_r2"/>
    <property type="match status" value="1"/>
</dbReference>
<dbReference type="InterPro" id="IPR039425">
    <property type="entry name" value="RNA_pol_sigma-70-like"/>
</dbReference>
<dbReference type="Gene3D" id="1.10.10.10">
    <property type="entry name" value="Winged helix-like DNA-binding domain superfamily/Winged helix DNA-binding domain"/>
    <property type="match status" value="1"/>
</dbReference>
<evidence type="ECO:0000256" key="5">
    <source>
        <dbReference type="ARBA" id="ARBA00023163"/>
    </source>
</evidence>
<dbReference type="GO" id="GO:0003677">
    <property type="term" value="F:DNA binding"/>
    <property type="evidence" value="ECO:0007669"/>
    <property type="project" value="UniProtKB-KW"/>
</dbReference>
<protein>
    <submittedName>
        <fullName evidence="8">RNA polymerase subunit sigma-24</fullName>
    </submittedName>
</protein>
<comment type="similarity">
    <text evidence="1">Belongs to the sigma-70 factor family. ECF subfamily.</text>
</comment>
<dbReference type="Proteomes" id="UP000682811">
    <property type="component" value="Unassembled WGS sequence"/>
</dbReference>
<evidence type="ECO:0000259" key="7">
    <source>
        <dbReference type="Pfam" id="PF04545"/>
    </source>
</evidence>
<evidence type="ECO:0000256" key="3">
    <source>
        <dbReference type="ARBA" id="ARBA00023082"/>
    </source>
</evidence>
<organism evidence="8 9">
    <name type="scientific">Paenibacillus azoreducens</name>
    <dbReference type="NCBI Taxonomy" id="116718"/>
    <lineage>
        <taxon>Bacteria</taxon>
        <taxon>Bacillati</taxon>
        <taxon>Bacillota</taxon>
        <taxon>Bacilli</taxon>
        <taxon>Bacillales</taxon>
        <taxon>Paenibacillaceae</taxon>
        <taxon>Paenibacillus</taxon>
    </lineage>
</organism>
<comment type="caution">
    <text evidence="8">The sequence shown here is derived from an EMBL/GenBank/DDBJ whole genome shotgun (WGS) entry which is preliminary data.</text>
</comment>
<keyword evidence="3" id="KW-0731">Sigma factor</keyword>
<dbReference type="SUPFAM" id="SSF88946">
    <property type="entry name" value="Sigma2 domain of RNA polymerase sigma factors"/>
    <property type="match status" value="1"/>
</dbReference>
<gene>
    <name evidence="8" type="ORF">J34TS1_35080</name>
</gene>
<dbReference type="InterPro" id="IPR007627">
    <property type="entry name" value="RNA_pol_sigma70_r2"/>
</dbReference>
<dbReference type="GO" id="GO:0006352">
    <property type="term" value="P:DNA-templated transcription initiation"/>
    <property type="evidence" value="ECO:0007669"/>
    <property type="project" value="InterPro"/>
</dbReference>
<dbReference type="Gene3D" id="1.10.1740.10">
    <property type="match status" value="1"/>
</dbReference>
<keyword evidence="5" id="KW-0804">Transcription</keyword>
<evidence type="ECO:0000313" key="8">
    <source>
        <dbReference type="EMBL" id="GIO48743.1"/>
    </source>
</evidence>
<dbReference type="AlphaFoldDB" id="A0A919YFJ9"/>
<dbReference type="EMBL" id="BORT01000016">
    <property type="protein sequence ID" value="GIO48743.1"/>
    <property type="molecule type" value="Genomic_DNA"/>
</dbReference>
<accession>A0A919YFJ9</accession>
<dbReference type="InterPro" id="IPR014284">
    <property type="entry name" value="RNA_pol_sigma-70_dom"/>
</dbReference>
<dbReference type="InterPro" id="IPR007630">
    <property type="entry name" value="RNA_pol_sigma70_r4"/>
</dbReference>
<dbReference type="GO" id="GO:0016987">
    <property type="term" value="F:sigma factor activity"/>
    <property type="evidence" value="ECO:0007669"/>
    <property type="project" value="UniProtKB-KW"/>
</dbReference>
<dbReference type="InterPro" id="IPR013324">
    <property type="entry name" value="RNA_pol_sigma_r3/r4-like"/>
</dbReference>
<feature type="domain" description="RNA polymerase sigma-70 region 4" evidence="7">
    <location>
        <begin position="118"/>
        <end position="167"/>
    </location>
</feature>
<dbReference type="NCBIfam" id="TIGR02937">
    <property type="entry name" value="sigma70-ECF"/>
    <property type="match status" value="1"/>
</dbReference>
<dbReference type="SUPFAM" id="SSF88659">
    <property type="entry name" value="Sigma3 and sigma4 domains of RNA polymerase sigma factors"/>
    <property type="match status" value="1"/>
</dbReference>
<evidence type="ECO:0000256" key="2">
    <source>
        <dbReference type="ARBA" id="ARBA00023015"/>
    </source>
</evidence>
<dbReference type="Pfam" id="PF04545">
    <property type="entry name" value="Sigma70_r4"/>
    <property type="match status" value="1"/>
</dbReference>
<feature type="domain" description="RNA polymerase sigma-70 region 2" evidence="6">
    <location>
        <begin position="21"/>
        <end position="88"/>
    </location>
</feature>
<dbReference type="RefSeq" id="WP_212979370.1">
    <property type="nucleotide sequence ID" value="NZ_AP025343.1"/>
</dbReference>
<dbReference type="CDD" id="cd06171">
    <property type="entry name" value="Sigma70_r4"/>
    <property type="match status" value="1"/>
</dbReference>
<sequence>MDIHKLVKKAQKGNEKAFLELFQQHEEAIYRIAYTYLKNKEDALDVVQETAYRSFKSIAGLREANYFKTWLIRIAINQSISILKQRKKVIPLPPEYTEQQADSSSEEDIPLSVTLQELLDELDTHEKSVILLKYYQGYTFQVISDMLEIPLGSTKSILYRGLNKLRKSLKRGEIS</sequence>
<keyword evidence="2" id="KW-0805">Transcription regulation</keyword>
<evidence type="ECO:0000256" key="1">
    <source>
        <dbReference type="ARBA" id="ARBA00010641"/>
    </source>
</evidence>
<dbReference type="InterPro" id="IPR013325">
    <property type="entry name" value="RNA_pol_sigma_r2"/>
</dbReference>
<proteinExistence type="inferred from homology"/>
<dbReference type="PANTHER" id="PTHR43133">
    <property type="entry name" value="RNA POLYMERASE ECF-TYPE SIGMA FACTO"/>
    <property type="match status" value="1"/>
</dbReference>
<evidence type="ECO:0000256" key="4">
    <source>
        <dbReference type="ARBA" id="ARBA00023125"/>
    </source>
</evidence>
<reference evidence="8 9" key="1">
    <citation type="submission" date="2021-03" db="EMBL/GenBank/DDBJ databases">
        <title>Antimicrobial resistance genes in bacteria isolated from Japanese honey, and their potential for conferring macrolide and lincosamide resistance in the American foulbrood pathogen Paenibacillus larvae.</title>
        <authorList>
            <person name="Okamoto M."/>
            <person name="Kumagai M."/>
            <person name="Kanamori H."/>
            <person name="Takamatsu D."/>
        </authorList>
    </citation>
    <scope>NUCLEOTIDE SEQUENCE [LARGE SCALE GENOMIC DNA]</scope>
    <source>
        <strain evidence="8 9">J34TS1</strain>
    </source>
</reference>